<keyword evidence="14" id="KW-1185">Reference proteome</keyword>
<dbReference type="HAMAP" id="MF_00033">
    <property type="entry name" value="MurG"/>
    <property type="match status" value="1"/>
</dbReference>
<comment type="caution">
    <text evidence="10">Lacks conserved residue(s) required for the propagation of feature annotation.</text>
</comment>
<dbReference type="NCBIfam" id="TIGR01133">
    <property type="entry name" value="murG"/>
    <property type="match status" value="1"/>
</dbReference>
<dbReference type="UniPathway" id="UPA00219"/>
<keyword evidence="6 10" id="KW-0573">Peptidoglycan synthesis</keyword>
<evidence type="ECO:0000256" key="10">
    <source>
        <dbReference type="HAMAP-Rule" id="MF_00033"/>
    </source>
</evidence>
<evidence type="ECO:0000313" key="13">
    <source>
        <dbReference type="EMBL" id="RDU69036.1"/>
    </source>
</evidence>
<dbReference type="SUPFAM" id="SSF53756">
    <property type="entry name" value="UDP-Glycosyltransferase/glycogen phosphorylase"/>
    <property type="match status" value="1"/>
</dbReference>
<evidence type="ECO:0000256" key="8">
    <source>
        <dbReference type="ARBA" id="ARBA00023306"/>
    </source>
</evidence>
<accession>A0A3D8IVN6</accession>
<comment type="subcellular location">
    <subcellularLocation>
        <location evidence="10">Cell membrane</location>
        <topology evidence="10">Peripheral membrane protein</topology>
        <orientation evidence="10">Cytoplasmic side</orientation>
    </subcellularLocation>
</comment>
<gene>
    <name evidence="10 13" type="primary">murG</name>
    <name evidence="13" type="ORF">CQA62_04155</name>
</gene>
<sequence>MKPFIAISGGGTGGHLAIAQALMQECQKANISCIYIGSTLGQDKAWFENEEGFSHRYFLCTQGVVDKKGLAKIKSLFSQLKAIFKAYKILKQHKITHLISVGGYSSAPASFASLIIRIPLYIHEQNAIKGTLNKLLTPFAKKIFGSFHDEAKNFSPTSYPVREEFFTLARRRQELKTILFLGGSQGAVAINNFALSIAPILHQKGIHIIHQSGQKDYERLKEQYAQLNIPVELFAFSSNLVEKMTQADFCISRAGASSVWEMCANALPALYIPYPYAAGNHQYYNALFFSQKHLGLLCLQDSLNPKILDKILSLPLESISASLPSYIHTNGAKEILDLILQNPHIASSTPSNS</sequence>
<dbReference type="RefSeq" id="WP_104724675.1">
    <property type="nucleotide sequence ID" value="NZ_FZNE01000004.1"/>
</dbReference>
<dbReference type="PANTHER" id="PTHR21015">
    <property type="entry name" value="UDP-N-ACETYLGLUCOSAMINE--N-ACETYLMURAMYL-(PENTAPEPTIDE) PYROPHOSPHORYL-UNDECAPRENOL N-ACETYLGLUCOSAMINE TRANSFERASE 1"/>
    <property type="match status" value="1"/>
</dbReference>
<dbReference type="PANTHER" id="PTHR21015:SF22">
    <property type="entry name" value="GLYCOSYLTRANSFERASE"/>
    <property type="match status" value="1"/>
</dbReference>
<dbReference type="Pfam" id="PF03033">
    <property type="entry name" value="Glyco_transf_28"/>
    <property type="match status" value="1"/>
</dbReference>
<dbReference type="InterPro" id="IPR007235">
    <property type="entry name" value="Glyco_trans_28_C"/>
</dbReference>
<feature type="domain" description="Glycosyltransferase family 28 N-terminal" evidence="11">
    <location>
        <begin position="5"/>
        <end position="144"/>
    </location>
</feature>
<evidence type="ECO:0000256" key="7">
    <source>
        <dbReference type="ARBA" id="ARBA00023136"/>
    </source>
</evidence>
<comment type="similarity">
    <text evidence="10">Belongs to the glycosyltransferase 28 family. MurG subfamily.</text>
</comment>
<dbReference type="InterPro" id="IPR004276">
    <property type="entry name" value="GlycoTrans_28_N"/>
</dbReference>
<keyword evidence="1 10" id="KW-1003">Cell membrane</keyword>
<dbReference type="GO" id="GO:0005975">
    <property type="term" value="P:carbohydrate metabolic process"/>
    <property type="evidence" value="ECO:0007669"/>
    <property type="project" value="InterPro"/>
</dbReference>
<feature type="binding site" evidence="10">
    <location>
        <position position="162"/>
    </location>
    <ligand>
        <name>UDP-N-acetyl-alpha-D-glucosamine</name>
        <dbReference type="ChEBI" id="CHEBI:57705"/>
    </ligand>
</feature>
<evidence type="ECO:0000256" key="9">
    <source>
        <dbReference type="ARBA" id="ARBA00023316"/>
    </source>
</evidence>
<keyword evidence="8 10" id="KW-0131">Cell cycle</keyword>
<dbReference type="AlphaFoldDB" id="A0A3D8IVN6"/>
<feature type="binding site" evidence="10">
    <location>
        <begin position="12"/>
        <end position="14"/>
    </location>
    <ligand>
        <name>UDP-N-acetyl-alpha-D-glucosamine</name>
        <dbReference type="ChEBI" id="CHEBI:57705"/>
    </ligand>
</feature>
<comment type="caution">
    <text evidence="13">The sequence shown here is derived from an EMBL/GenBank/DDBJ whole genome shotgun (WGS) entry which is preliminary data.</text>
</comment>
<feature type="domain" description="Glycosyl transferase family 28 C-terminal" evidence="12">
    <location>
        <begin position="177"/>
        <end position="313"/>
    </location>
</feature>
<dbReference type="GO" id="GO:0008360">
    <property type="term" value="P:regulation of cell shape"/>
    <property type="evidence" value="ECO:0007669"/>
    <property type="project" value="UniProtKB-KW"/>
</dbReference>
<evidence type="ECO:0000259" key="11">
    <source>
        <dbReference type="Pfam" id="PF03033"/>
    </source>
</evidence>
<comment type="function">
    <text evidence="10">Cell wall formation. Catalyzes the transfer of a GlcNAc subunit on undecaprenyl-pyrophosphoryl-MurNAc-pentapeptide (lipid intermediate I) to form undecaprenyl-pyrophosphoryl-MurNAc-(pentapeptide)GlcNAc (lipid intermediate II).</text>
</comment>
<organism evidence="13 14">
    <name type="scientific">Helicobacter cholecystus</name>
    <dbReference type="NCBI Taxonomy" id="45498"/>
    <lineage>
        <taxon>Bacteria</taxon>
        <taxon>Pseudomonadati</taxon>
        <taxon>Campylobacterota</taxon>
        <taxon>Epsilonproteobacteria</taxon>
        <taxon>Campylobacterales</taxon>
        <taxon>Helicobacteraceae</taxon>
        <taxon>Helicobacter</taxon>
    </lineage>
</organism>
<dbReference type="Proteomes" id="UP000257067">
    <property type="component" value="Unassembled WGS sequence"/>
</dbReference>
<evidence type="ECO:0000256" key="5">
    <source>
        <dbReference type="ARBA" id="ARBA00022960"/>
    </source>
</evidence>
<keyword evidence="5 10" id="KW-0133">Cell shape</keyword>
<evidence type="ECO:0000256" key="6">
    <source>
        <dbReference type="ARBA" id="ARBA00022984"/>
    </source>
</evidence>
<evidence type="ECO:0000256" key="4">
    <source>
        <dbReference type="ARBA" id="ARBA00022679"/>
    </source>
</evidence>
<comment type="catalytic activity">
    <reaction evidence="10">
        <text>di-trans,octa-cis-undecaprenyl diphospho-N-acetyl-alpha-D-muramoyl-L-alanyl-D-glutamyl-meso-2,6-diaminopimeloyl-D-alanyl-D-alanine + UDP-N-acetyl-alpha-D-glucosamine = di-trans,octa-cis-undecaprenyl diphospho-[N-acetyl-alpha-D-glucosaminyl-(1-&gt;4)]-N-acetyl-alpha-D-muramoyl-L-alanyl-D-glutamyl-meso-2,6-diaminopimeloyl-D-alanyl-D-alanine + UDP + H(+)</text>
        <dbReference type="Rhea" id="RHEA:31227"/>
        <dbReference type="ChEBI" id="CHEBI:15378"/>
        <dbReference type="ChEBI" id="CHEBI:57705"/>
        <dbReference type="ChEBI" id="CHEBI:58223"/>
        <dbReference type="ChEBI" id="CHEBI:61387"/>
        <dbReference type="ChEBI" id="CHEBI:61388"/>
        <dbReference type="EC" id="2.4.1.227"/>
    </reaction>
</comment>
<reference evidence="13 14" key="1">
    <citation type="submission" date="2018-04" db="EMBL/GenBank/DDBJ databases">
        <title>Novel Campyloabacter and Helicobacter Species and Strains.</title>
        <authorList>
            <person name="Mannion A.J."/>
            <person name="Shen Z."/>
            <person name="Fox J.G."/>
        </authorList>
    </citation>
    <scope>NUCLEOTIDE SEQUENCE [LARGE SCALE GENOMIC DNA]</scope>
    <source>
        <strain evidence="13 14">ATCC 700242</strain>
    </source>
</reference>
<keyword evidence="4 10" id="KW-0808">Transferase</keyword>
<evidence type="ECO:0000313" key="14">
    <source>
        <dbReference type="Proteomes" id="UP000257067"/>
    </source>
</evidence>
<keyword evidence="2 10" id="KW-0132">Cell division</keyword>
<evidence type="ECO:0000256" key="1">
    <source>
        <dbReference type="ARBA" id="ARBA00022475"/>
    </source>
</evidence>
<dbReference type="CDD" id="cd03785">
    <property type="entry name" value="GT28_MurG"/>
    <property type="match status" value="1"/>
</dbReference>
<protein>
    <recommendedName>
        <fullName evidence="10">UDP-N-acetylglucosamine--N-acetylmuramyl-(pentapeptide) pyrophosphoryl-undecaprenol N-acetylglucosamine transferase</fullName>
        <ecNumber evidence="10">2.4.1.227</ecNumber>
    </recommendedName>
    <alternativeName>
        <fullName evidence="10">Undecaprenyl-PP-MurNAc-pentapeptide-UDPGlcNAc GlcNAc transferase</fullName>
    </alternativeName>
</protein>
<keyword evidence="9 10" id="KW-0961">Cell wall biogenesis/degradation</keyword>
<evidence type="ECO:0000256" key="3">
    <source>
        <dbReference type="ARBA" id="ARBA00022676"/>
    </source>
</evidence>
<dbReference type="OrthoDB" id="9808936at2"/>
<feature type="binding site" evidence="10">
    <location>
        <position position="126"/>
    </location>
    <ligand>
        <name>UDP-N-acetyl-alpha-D-glucosamine</name>
        <dbReference type="ChEBI" id="CHEBI:57705"/>
    </ligand>
</feature>
<keyword evidence="3 10" id="KW-0328">Glycosyltransferase</keyword>
<dbReference type="InterPro" id="IPR006009">
    <property type="entry name" value="GlcNAc_MurG"/>
</dbReference>
<dbReference type="EC" id="2.4.1.227" evidence="10"/>
<dbReference type="GO" id="GO:0005886">
    <property type="term" value="C:plasma membrane"/>
    <property type="evidence" value="ECO:0007669"/>
    <property type="project" value="UniProtKB-SubCell"/>
</dbReference>
<feature type="binding site" evidence="10">
    <location>
        <position position="184"/>
    </location>
    <ligand>
        <name>UDP-N-acetyl-alpha-D-glucosamine</name>
        <dbReference type="ChEBI" id="CHEBI:57705"/>
    </ligand>
</feature>
<name>A0A3D8IVN6_9HELI</name>
<keyword evidence="7 10" id="KW-0472">Membrane</keyword>
<dbReference type="GO" id="GO:0050511">
    <property type="term" value="F:undecaprenyldiphospho-muramoylpentapeptide beta-N-acetylglucosaminyltransferase activity"/>
    <property type="evidence" value="ECO:0007669"/>
    <property type="project" value="UniProtKB-UniRule"/>
</dbReference>
<comment type="pathway">
    <text evidence="10">Cell wall biogenesis; peptidoglycan biosynthesis.</text>
</comment>
<dbReference type="GO" id="GO:0071555">
    <property type="term" value="P:cell wall organization"/>
    <property type="evidence" value="ECO:0007669"/>
    <property type="project" value="UniProtKB-KW"/>
</dbReference>
<evidence type="ECO:0000256" key="2">
    <source>
        <dbReference type="ARBA" id="ARBA00022618"/>
    </source>
</evidence>
<dbReference type="Gene3D" id="3.40.50.2000">
    <property type="entry name" value="Glycogen Phosphorylase B"/>
    <property type="match status" value="2"/>
</dbReference>
<dbReference type="Pfam" id="PF04101">
    <property type="entry name" value="Glyco_tran_28_C"/>
    <property type="match status" value="1"/>
</dbReference>
<proteinExistence type="inferred from homology"/>
<feature type="binding site" evidence="10">
    <location>
        <position position="282"/>
    </location>
    <ligand>
        <name>UDP-N-acetyl-alpha-D-glucosamine</name>
        <dbReference type="ChEBI" id="CHEBI:57705"/>
    </ligand>
</feature>
<dbReference type="EMBL" id="NXLU01000004">
    <property type="protein sequence ID" value="RDU69036.1"/>
    <property type="molecule type" value="Genomic_DNA"/>
</dbReference>
<evidence type="ECO:0000259" key="12">
    <source>
        <dbReference type="Pfam" id="PF04101"/>
    </source>
</evidence>
<dbReference type="GO" id="GO:0009252">
    <property type="term" value="P:peptidoglycan biosynthetic process"/>
    <property type="evidence" value="ECO:0007669"/>
    <property type="project" value="UniProtKB-UniRule"/>
</dbReference>
<dbReference type="GO" id="GO:0051301">
    <property type="term" value="P:cell division"/>
    <property type="evidence" value="ECO:0007669"/>
    <property type="project" value="UniProtKB-KW"/>
</dbReference>